<dbReference type="Gene3D" id="3.40.50.300">
    <property type="entry name" value="P-loop containing nucleotide triphosphate hydrolases"/>
    <property type="match status" value="1"/>
</dbReference>
<feature type="region of interest" description="Disordered" evidence="4">
    <location>
        <begin position="1"/>
        <end position="47"/>
    </location>
</feature>
<dbReference type="OrthoDB" id="9808397at2"/>
<dbReference type="InterPro" id="IPR050764">
    <property type="entry name" value="CbbQ/NirQ/NorQ/GpvN"/>
</dbReference>
<comment type="similarity">
    <text evidence="3">Belongs to the MoxR family.</text>
</comment>
<evidence type="ECO:0000256" key="1">
    <source>
        <dbReference type="ARBA" id="ARBA00022741"/>
    </source>
</evidence>
<organism evidence="7 8">
    <name type="scientific">Phaeocystidibacter marisrubri</name>
    <dbReference type="NCBI Taxonomy" id="1577780"/>
    <lineage>
        <taxon>Bacteria</taxon>
        <taxon>Pseudomonadati</taxon>
        <taxon>Bacteroidota</taxon>
        <taxon>Flavobacteriia</taxon>
        <taxon>Flavobacteriales</taxon>
        <taxon>Phaeocystidibacteraceae</taxon>
        <taxon>Phaeocystidibacter</taxon>
    </lineage>
</organism>
<dbReference type="Pfam" id="PF07726">
    <property type="entry name" value="AAA_3"/>
    <property type="match status" value="1"/>
</dbReference>
<dbReference type="EMBL" id="WBVQ01000001">
    <property type="protein sequence ID" value="KAB2817657.1"/>
    <property type="molecule type" value="Genomic_DNA"/>
</dbReference>
<dbReference type="FunFam" id="3.40.50.300:FF:000640">
    <property type="entry name" value="MoxR family ATPase"/>
    <property type="match status" value="1"/>
</dbReference>
<reference evidence="7 8" key="1">
    <citation type="submission" date="2019-10" db="EMBL/GenBank/DDBJ databases">
        <title>Genome sequence of Phaeocystidibacter marisrubri JCM30614 (type strain).</title>
        <authorList>
            <person name="Bowman J.P."/>
        </authorList>
    </citation>
    <scope>NUCLEOTIDE SEQUENCE [LARGE SCALE GENOMIC DNA]</scope>
    <source>
        <strain evidence="7 8">JCM 30614</strain>
    </source>
</reference>
<evidence type="ECO:0000313" key="8">
    <source>
        <dbReference type="Proteomes" id="UP000484164"/>
    </source>
</evidence>
<dbReference type="GO" id="GO:0016887">
    <property type="term" value="F:ATP hydrolysis activity"/>
    <property type="evidence" value="ECO:0007669"/>
    <property type="project" value="InterPro"/>
</dbReference>
<dbReference type="InterPro" id="IPR027417">
    <property type="entry name" value="P-loop_NTPase"/>
</dbReference>
<dbReference type="CDD" id="cd00009">
    <property type="entry name" value="AAA"/>
    <property type="match status" value="1"/>
</dbReference>
<evidence type="ECO:0000256" key="3">
    <source>
        <dbReference type="ARBA" id="ARBA00061607"/>
    </source>
</evidence>
<keyword evidence="8" id="KW-1185">Reference proteome</keyword>
<feature type="compositionally biased region" description="Polar residues" evidence="4">
    <location>
        <begin position="22"/>
        <end position="46"/>
    </location>
</feature>
<evidence type="ECO:0000256" key="2">
    <source>
        <dbReference type="ARBA" id="ARBA00022840"/>
    </source>
</evidence>
<dbReference type="PANTHER" id="PTHR42759:SF1">
    <property type="entry name" value="MAGNESIUM-CHELATASE SUBUNIT CHLD"/>
    <property type="match status" value="1"/>
</dbReference>
<sequence length="364" mass="40599">MSENENIQPSGAETPKDDAVTPNPTGGSAESMSSPLTEVPTTSYSAHENKLTGMNKKLNEARAEIHKLVIGQDKFIDLLFIAMLSEGHALVEGVPGIAKTLTSKLLAKVTSLDFSRIQFTPDLMPTDVIGTNVYMMKEAEFKFKKGPIFSQFVLIDEINRAPAKTQSALFEVMEETQVTVDGTTYPMKTPFMVLATQNPLEQEGTYKLPEAQMDRFLFRILLDYPSELEEIQMLDRFSGSVSSHDLSSINAVLSNKDIEEYRELVENVNVEPSLRKYIAQIIQLTRNHPDLYLGASPRASLAIMKTAKAVAAINGRDFVSPDDIQFVLYPVLNHRLALTPEREMEGVTLEDVLRDIIEKTETPR</sequence>
<dbReference type="GO" id="GO:0005524">
    <property type="term" value="F:ATP binding"/>
    <property type="evidence" value="ECO:0007669"/>
    <property type="project" value="UniProtKB-KW"/>
</dbReference>
<feature type="domain" description="ATPase AAA-3" evidence="5">
    <location>
        <begin position="88"/>
        <end position="218"/>
    </location>
</feature>
<dbReference type="RefSeq" id="WP_151692345.1">
    <property type="nucleotide sequence ID" value="NZ_BMGX01000002.1"/>
</dbReference>
<accession>A0A6L3ZIJ8</accession>
<dbReference type="PANTHER" id="PTHR42759">
    <property type="entry name" value="MOXR FAMILY PROTEIN"/>
    <property type="match status" value="1"/>
</dbReference>
<evidence type="ECO:0000259" key="6">
    <source>
        <dbReference type="Pfam" id="PF17863"/>
    </source>
</evidence>
<dbReference type="InterPro" id="IPR011703">
    <property type="entry name" value="ATPase_AAA-3"/>
</dbReference>
<dbReference type="Pfam" id="PF17863">
    <property type="entry name" value="AAA_lid_2"/>
    <property type="match status" value="1"/>
</dbReference>
<feature type="compositionally biased region" description="Polar residues" evidence="4">
    <location>
        <begin position="1"/>
        <end position="11"/>
    </location>
</feature>
<gene>
    <name evidence="7" type="ORF">F8C82_04435</name>
</gene>
<proteinExistence type="inferred from homology"/>
<keyword evidence="1" id="KW-0547">Nucleotide-binding</keyword>
<evidence type="ECO:0000313" key="7">
    <source>
        <dbReference type="EMBL" id="KAB2817657.1"/>
    </source>
</evidence>
<feature type="domain" description="ChlI/MoxR AAA lid" evidence="6">
    <location>
        <begin position="285"/>
        <end position="356"/>
    </location>
</feature>
<keyword evidence="2" id="KW-0067">ATP-binding</keyword>
<dbReference type="Gene3D" id="1.10.8.80">
    <property type="entry name" value="Magnesium chelatase subunit I, C-Terminal domain"/>
    <property type="match status" value="1"/>
</dbReference>
<dbReference type="AlphaFoldDB" id="A0A6L3ZIJ8"/>
<protein>
    <submittedName>
        <fullName evidence="7">MoxR family ATPase</fullName>
    </submittedName>
</protein>
<evidence type="ECO:0000256" key="4">
    <source>
        <dbReference type="SAM" id="MobiDB-lite"/>
    </source>
</evidence>
<evidence type="ECO:0000259" key="5">
    <source>
        <dbReference type="Pfam" id="PF07726"/>
    </source>
</evidence>
<comment type="caution">
    <text evidence="7">The sequence shown here is derived from an EMBL/GenBank/DDBJ whole genome shotgun (WGS) entry which is preliminary data.</text>
</comment>
<dbReference type="SUPFAM" id="SSF52540">
    <property type="entry name" value="P-loop containing nucleoside triphosphate hydrolases"/>
    <property type="match status" value="1"/>
</dbReference>
<dbReference type="InterPro" id="IPR041628">
    <property type="entry name" value="ChlI/MoxR_AAA_lid"/>
</dbReference>
<dbReference type="Proteomes" id="UP000484164">
    <property type="component" value="Unassembled WGS sequence"/>
</dbReference>
<dbReference type="PIRSF" id="PIRSF002849">
    <property type="entry name" value="AAA_ATPase_chaperone_MoxR_prd"/>
    <property type="match status" value="1"/>
</dbReference>
<name>A0A6L3ZIJ8_9FLAO</name>